<sequence length="150" mass="16811">MPKIEPFGEKLIEWNAKHRLTMVQTTISQTHPVNASGMLKVLDKLGLMEEVKVHPERVALILLCQNQKSLPRMSDRTSLQNAINYLPGTTAAKLKKRNISSVDQLREEIVKGLKVVSEAVKERLNNLRGESNSLAMAKIPQFVCCLHGEV</sequence>
<evidence type="ECO:0000313" key="2">
    <source>
        <dbReference type="Proteomes" id="UP001259832"/>
    </source>
</evidence>
<organism evidence="1 2">
    <name type="scientific">Phytophthora citrophthora</name>
    <dbReference type="NCBI Taxonomy" id="4793"/>
    <lineage>
        <taxon>Eukaryota</taxon>
        <taxon>Sar</taxon>
        <taxon>Stramenopiles</taxon>
        <taxon>Oomycota</taxon>
        <taxon>Peronosporomycetes</taxon>
        <taxon>Peronosporales</taxon>
        <taxon>Peronosporaceae</taxon>
        <taxon>Phytophthora</taxon>
    </lineage>
</organism>
<proteinExistence type="predicted"/>
<comment type="caution">
    <text evidence="1">The sequence shown here is derived from an EMBL/GenBank/DDBJ whole genome shotgun (WGS) entry which is preliminary data.</text>
</comment>
<name>A0AAD9GMS3_9STRA</name>
<gene>
    <name evidence="1" type="ORF">P3T76_007161</name>
</gene>
<keyword evidence="2" id="KW-1185">Reference proteome</keyword>
<reference evidence="1" key="1">
    <citation type="submission" date="2023-08" db="EMBL/GenBank/DDBJ databases">
        <title>Reference Genome Resource for the Citrus Pathogen Phytophthora citrophthora.</title>
        <authorList>
            <person name="Moller H."/>
            <person name="Coetzee B."/>
            <person name="Rose L.J."/>
            <person name="Van Niekerk J.M."/>
        </authorList>
    </citation>
    <scope>NUCLEOTIDE SEQUENCE</scope>
    <source>
        <strain evidence="1">STE-U-9442</strain>
    </source>
</reference>
<accession>A0AAD9GMS3</accession>
<evidence type="ECO:0000313" key="1">
    <source>
        <dbReference type="EMBL" id="KAK1941295.1"/>
    </source>
</evidence>
<dbReference type="AlphaFoldDB" id="A0AAD9GMS3"/>
<dbReference type="Proteomes" id="UP001259832">
    <property type="component" value="Unassembled WGS sequence"/>
</dbReference>
<protein>
    <submittedName>
        <fullName evidence="1">Uncharacterized protein</fullName>
    </submittedName>
</protein>
<dbReference type="EMBL" id="JASMQC010000012">
    <property type="protein sequence ID" value="KAK1941295.1"/>
    <property type="molecule type" value="Genomic_DNA"/>
</dbReference>